<evidence type="ECO:0000313" key="1">
    <source>
        <dbReference type="EMBL" id="KAF3560340.1"/>
    </source>
</evidence>
<evidence type="ECO:0000313" key="2">
    <source>
        <dbReference type="Proteomes" id="UP000712600"/>
    </source>
</evidence>
<dbReference type="AlphaFoldDB" id="A0A8S9R9N8"/>
<dbReference type="Proteomes" id="UP000712600">
    <property type="component" value="Unassembled WGS sequence"/>
</dbReference>
<sequence length="109" mass="11666">MRDVWPRGHCHPLCLLDRPVLISAPTSVSGIPGWSWRGFLVSFGSGQGVFHGLALLLGQLLIKVPVGEKASLKDRDGSGDAAFGNDHPLLIEAGYVASHGFCPMLEDFV</sequence>
<organism evidence="1 2">
    <name type="scientific">Brassica cretica</name>
    <name type="common">Mustard</name>
    <dbReference type="NCBI Taxonomy" id="69181"/>
    <lineage>
        <taxon>Eukaryota</taxon>
        <taxon>Viridiplantae</taxon>
        <taxon>Streptophyta</taxon>
        <taxon>Embryophyta</taxon>
        <taxon>Tracheophyta</taxon>
        <taxon>Spermatophyta</taxon>
        <taxon>Magnoliopsida</taxon>
        <taxon>eudicotyledons</taxon>
        <taxon>Gunneridae</taxon>
        <taxon>Pentapetalae</taxon>
        <taxon>rosids</taxon>
        <taxon>malvids</taxon>
        <taxon>Brassicales</taxon>
        <taxon>Brassicaceae</taxon>
        <taxon>Brassiceae</taxon>
        <taxon>Brassica</taxon>
    </lineage>
</organism>
<name>A0A8S9R9N8_BRACR</name>
<comment type="caution">
    <text evidence="1">The sequence shown here is derived from an EMBL/GenBank/DDBJ whole genome shotgun (WGS) entry which is preliminary data.</text>
</comment>
<accession>A0A8S9R9N8</accession>
<proteinExistence type="predicted"/>
<dbReference type="EMBL" id="QGKX02000996">
    <property type="protein sequence ID" value="KAF3560340.1"/>
    <property type="molecule type" value="Genomic_DNA"/>
</dbReference>
<reference evidence="1" key="1">
    <citation type="submission" date="2019-12" db="EMBL/GenBank/DDBJ databases">
        <title>Genome sequencing and annotation of Brassica cretica.</title>
        <authorList>
            <person name="Studholme D.J."/>
            <person name="Sarris P."/>
        </authorList>
    </citation>
    <scope>NUCLEOTIDE SEQUENCE</scope>
    <source>
        <strain evidence="1">PFS-109/04</strain>
        <tissue evidence="1">Leaf</tissue>
    </source>
</reference>
<gene>
    <name evidence="1" type="ORF">F2Q69_00012966</name>
</gene>
<protein>
    <submittedName>
        <fullName evidence="1">Uncharacterized protein</fullName>
    </submittedName>
</protein>